<dbReference type="PANTHER" id="PTHR19282:SF534">
    <property type="entry name" value="TETRASPANIN FAMILY-RELATED"/>
    <property type="match status" value="1"/>
</dbReference>
<dbReference type="EnsemblMetazoa" id="G4104.5">
    <property type="protein sequence ID" value="G4104.5:cds"/>
    <property type="gene ID" value="G4104"/>
</dbReference>
<keyword evidence="3 7" id="KW-0812">Transmembrane</keyword>
<dbReference type="Pfam" id="PF00335">
    <property type="entry name" value="Tetraspanin"/>
    <property type="match status" value="1"/>
</dbReference>
<keyword evidence="9" id="KW-1185">Reference proteome</keyword>
<feature type="transmembrane region" description="Helical" evidence="7">
    <location>
        <begin position="12"/>
        <end position="37"/>
    </location>
</feature>
<feature type="transmembrane region" description="Helical" evidence="7">
    <location>
        <begin position="88"/>
        <end position="111"/>
    </location>
</feature>
<dbReference type="PROSITE" id="PS51257">
    <property type="entry name" value="PROKAR_LIPOPROTEIN"/>
    <property type="match status" value="1"/>
</dbReference>
<comment type="similarity">
    <text evidence="2 7">Belongs to the tetraspanin (TM4SF) family.</text>
</comment>
<organism evidence="8 9">
    <name type="scientific">Magallana gigas</name>
    <name type="common">Pacific oyster</name>
    <name type="synonym">Crassostrea gigas</name>
    <dbReference type="NCBI Taxonomy" id="29159"/>
    <lineage>
        <taxon>Eukaryota</taxon>
        <taxon>Metazoa</taxon>
        <taxon>Spiralia</taxon>
        <taxon>Lophotrochozoa</taxon>
        <taxon>Mollusca</taxon>
        <taxon>Bivalvia</taxon>
        <taxon>Autobranchia</taxon>
        <taxon>Pteriomorphia</taxon>
        <taxon>Ostreida</taxon>
        <taxon>Ostreoidea</taxon>
        <taxon>Ostreidae</taxon>
        <taxon>Magallana</taxon>
    </lineage>
</organism>
<evidence type="ECO:0000256" key="5">
    <source>
        <dbReference type="ARBA" id="ARBA00023136"/>
    </source>
</evidence>
<accession>A0A8W8N6V1</accession>
<sequence length="246" mass="27358">MGRSEKGSAICTIKYLFLIFNIIIWVLGCGVFAVGIWMQANRDSFSVVLPSHSFLTAASLVIIAGAITLVIGFVGCCGAIAENKCMMVVYFIFVLVIFGLEVAATALILSYQKDIKTAIREEMLYSMEYSSDPGIQSEKREGITQLIDSIQTDLQCCGVNNYTDWYDIKDRGQQVRPSCCVDPSPGCEKSQSFLWNTKGCMEEIEYLFSKNMQYIGIAGLCVAVIQILMMAACIMLFCNMRDKSKY</sequence>
<dbReference type="Gene3D" id="1.10.1450.10">
    <property type="entry name" value="Tetraspanin"/>
    <property type="match status" value="1"/>
</dbReference>
<reference evidence="8" key="1">
    <citation type="submission" date="2022-08" db="UniProtKB">
        <authorList>
            <consortium name="EnsemblMetazoa"/>
        </authorList>
    </citation>
    <scope>IDENTIFICATION</scope>
    <source>
        <strain evidence="8">05x7-T-G4-1.051#20</strain>
    </source>
</reference>
<name>A0A8W8N6V1_MAGGI</name>
<dbReference type="GeneID" id="105324472"/>
<dbReference type="PANTHER" id="PTHR19282">
    <property type="entry name" value="TETRASPANIN"/>
    <property type="match status" value="1"/>
</dbReference>
<evidence type="ECO:0000256" key="2">
    <source>
        <dbReference type="ARBA" id="ARBA00006840"/>
    </source>
</evidence>
<dbReference type="InterPro" id="IPR018499">
    <property type="entry name" value="Tetraspanin/Peripherin"/>
</dbReference>
<dbReference type="PROSITE" id="PS00421">
    <property type="entry name" value="TM4_1"/>
    <property type="match status" value="1"/>
</dbReference>
<dbReference type="AlphaFoldDB" id="A0A8W8N6V1"/>
<evidence type="ECO:0000313" key="9">
    <source>
        <dbReference type="Proteomes" id="UP000005408"/>
    </source>
</evidence>
<evidence type="ECO:0000256" key="3">
    <source>
        <dbReference type="ARBA" id="ARBA00022692"/>
    </source>
</evidence>
<dbReference type="KEGG" id="crg:105324472"/>
<dbReference type="SUPFAM" id="SSF48652">
    <property type="entry name" value="Tetraspanin"/>
    <property type="match status" value="1"/>
</dbReference>
<keyword evidence="6" id="KW-1015">Disulfide bond</keyword>
<feature type="disulfide bond" evidence="6">
    <location>
        <begin position="156"/>
        <end position="187"/>
    </location>
</feature>
<evidence type="ECO:0000256" key="6">
    <source>
        <dbReference type="PIRSR" id="PIRSR002419-1"/>
    </source>
</evidence>
<dbReference type="InterPro" id="IPR000301">
    <property type="entry name" value="Tetraspanin_animals"/>
</dbReference>
<comment type="subcellular location">
    <subcellularLocation>
        <location evidence="1 7">Membrane</location>
        <topology evidence="1 7">Multi-pass membrane protein</topology>
    </subcellularLocation>
</comment>
<dbReference type="PIRSF" id="PIRSF002419">
    <property type="entry name" value="Tetraspanin"/>
    <property type="match status" value="1"/>
</dbReference>
<evidence type="ECO:0000313" key="8">
    <source>
        <dbReference type="EnsemblMetazoa" id="G4104.5:cds"/>
    </source>
</evidence>
<feature type="transmembrane region" description="Helical" evidence="7">
    <location>
        <begin position="214"/>
        <end position="238"/>
    </location>
</feature>
<keyword evidence="5 7" id="KW-0472">Membrane</keyword>
<proteinExistence type="inferred from homology"/>
<dbReference type="OrthoDB" id="432835at2759"/>
<dbReference type="InterPro" id="IPR018503">
    <property type="entry name" value="Tetraspanin_CS"/>
</dbReference>
<evidence type="ECO:0000256" key="4">
    <source>
        <dbReference type="ARBA" id="ARBA00022989"/>
    </source>
</evidence>
<evidence type="ECO:0000256" key="1">
    <source>
        <dbReference type="ARBA" id="ARBA00004141"/>
    </source>
</evidence>
<evidence type="ECO:0000256" key="7">
    <source>
        <dbReference type="RuleBase" id="RU361218"/>
    </source>
</evidence>
<keyword evidence="4 7" id="KW-1133">Transmembrane helix</keyword>
<dbReference type="OMA" id="DTIFMCI"/>
<protein>
    <recommendedName>
        <fullName evidence="7">Tetraspanin</fullName>
    </recommendedName>
</protein>
<dbReference type="GO" id="GO:0005886">
    <property type="term" value="C:plasma membrane"/>
    <property type="evidence" value="ECO:0007669"/>
    <property type="project" value="TreeGrafter"/>
</dbReference>
<dbReference type="InterPro" id="IPR008952">
    <property type="entry name" value="Tetraspanin_EC2_sf"/>
</dbReference>
<dbReference type="PRINTS" id="PR00259">
    <property type="entry name" value="TMFOUR"/>
</dbReference>
<dbReference type="Proteomes" id="UP000005408">
    <property type="component" value="Unassembled WGS sequence"/>
</dbReference>
<dbReference type="EnsemblMetazoa" id="G4104.3">
    <property type="protein sequence ID" value="G4104.3:cds"/>
    <property type="gene ID" value="G4104"/>
</dbReference>
<feature type="transmembrane region" description="Helical" evidence="7">
    <location>
        <begin position="57"/>
        <end position="81"/>
    </location>
</feature>